<dbReference type="InterPro" id="IPR051214">
    <property type="entry name" value="GH32_Enzymes"/>
</dbReference>
<dbReference type="AlphaFoldDB" id="A0A429ZSN0"/>
<evidence type="ECO:0000259" key="11">
    <source>
        <dbReference type="Pfam" id="PF08244"/>
    </source>
</evidence>
<comment type="similarity">
    <text evidence="2 8">Belongs to the glycosyl hydrolase 32 family.</text>
</comment>
<dbReference type="InterPro" id="IPR006232">
    <property type="entry name" value="Suc6P_hydrolase"/>
</dbReference>
<dbReference type="NCBIfam" id="TIGR01322">
    <property type="entry name" value="scrB_fam"/>
    <property type="match status" value="1"/>
</dbReference>
<comment type="caution">
    <text evidence="12">The sequence shown here is derived from an EMBL/GenBank/DDBJ whole genome shotgun (WGS) entry which is preliminary data.</text>
</comment>
<dbReference type="RefSeq" id="WP_125984748.1">
    <property type="nucleotide sequence ID" value="NZ_NGJS01000023.1"/>
</dbReference>
<dbReference type="InterPro" id="IPR001362">
    <property type="entry name" value="Glyco_hydro_32"/>
</dbReference>
<proteinExistence type="inferred from homology"/>
<reference evidence="12 13" key="1">
    <citation type="submission" date="2017-05" db="EMBL/GenBank/DDBJ databases">
        <title>Vagococcus spp. assemblies.</title>
        <authorList>
            <person name="Gulvik C.A."/>
        </authorList>
    </citation>
    <scope>NUCLEOTIDE SEQUENCE [LARGE SCALE GENOMIC DNA]</scope>
    <source>
        <strain evidence="12 13">SS1995</strain>
    </source>
</reference>
<organism evidence="12 13">
    <name type="scientific">Vagococcus vulneris</name>
    <dbReference type="NCBI Taxonomy" id="1977869"/>
    <lineage>
        <taxon>Bacteria</taxon>
        <taxon>Bacillati</taxon>
        <taxon>Bacillota</taxon>
        <taxon>Bacilli</taxon>
        <taxon>Lactobacillales</taxon>
        <taxon>Enterococcaceae</taxon>
        <taxon>Vagococcus</taxon>
    </lineage>
</organism>
<evidence type="ECO:0000256" key="7">
    <source>
        <dbReference type="ARBA" id="ARBA00033367"/>
    </source>
</evidence>
<evidence type="ECO:0000256" key="8">
    <source>
        <dbReference type="RuleBase" id="RU362110"/>
    </source>
</evidence>
<evidence type="ECO:0000256" key="2">
    <source>
        <dbReference type="ARBA" id="ARBA00009902"/>
    </source>
</evidence>
<dbReference type="OrthoDB" id="9759709at2"/>
<keyword evidence="13" id="KW-1185">Reference proteome</keyword>
<comment type="function">
    <text evidence="9">Enables the bacterium to metabolize sucrose as a sole carbon source.</text>
</comment>
<dbReference type="GO" id="GO:0005737">
    <property type="term" value="C:cytoplasm"/>
    <property type="evidence" value="ECO:0007669"/>
    <property type="project" value="UniProtKB-SubCell"/>
</dbReference>
<dbReference type="Proteomes" id="UP000287857">
    <property type="component" value="Unassembled WGS sequence"/>
</dbReference>
<dbReference type="CDD" id="cd18623">
    <property type="entry name" value="GH32_ScrB-like"/>
    <property type="match status" value="1"/>
</dbReference>
<evidence type="ECO:0000256" key="1">
    <source>
        <dbReference type="ARBA" id="ARBA00004914"/>
    </source>
</evidence>
<dbReference type="GO" id="GO:0005985">
    <property type="term" value="P:sucrose metabolic process"/>
    <property type="evidence" value="ECO:0007669"/>
    <property type="project" value="UniProtKB-UniPathway"/>
</dbReference>
<keyword evidence="6 8" id="KW-0326">Glycosidase</keyword>
<comment type="catalytic activity">
    <reaction evidence="8">
        <text>Hydrolysis of terminal non-reducing beta-D-fructofuranoside residues in beta-D-fructofuranosides.</text>
        <dbReference type="EC" id="3.2.1.26"/>
    </reaction>
</comment>
<evidence type="ECO:0000313" key="12">
    <source>
        <dbReference type="EMBL" id="RST96732.1"/>
    </source>
</evidence>
<sequence>MDWTREQRYRSYNSADKTELDNLLATTKNSKWRQVFHIQPIHGLLNDPNGFTWFNGAYHLFYQWFPLGPVHGLKHWYHLTSVNLVDWTDQGLALTPDLDHDAQGIFSGTGFVNEKSLYLFYTGNKRDANWNREASQCLAIMDESGTIKKNQQPLIPKPPKGYTMNFRDPKVFKRGGIYYMFVGGQRENMTGCILVYTSNDLVDWKFVSELKTNHSNFGFMWECPDLFSLDHEDVLLLSPQGLTPGDNEFENIYNSGVFIGTFNQKDISFDTSRFQELDRGFDFYAPQTTKTPDGRTILIGWMGLPDIDYPSDQDNWSGCLTIPRELRIENRRVLQKPILELKEKRTIECNESYHALDGYQLFKDISSHVGEYQMRLVSGDAVKTTINFYDSGDEKTSFFIDWQHQMIGLDRRKSGYQVASEYGEIRSAFYQHEEIELQIFLDTSSIEIFVNDGELVFTSRIFPTKWSRNISIESEGEVSAVVEQWPYQE</sequence>
<comment type="subcellular location">
    <subcellularLocation>
        <location evidence="9">Cytoplasm</location>
    </subcellularLocation>
</comment>
<feature type="domain" description="Glycosyl hydrolase family 32 C-terminal" evidence="11">
    <location>
        <begin position="374"/>
        <end position="479"/>
    </location>
</feature>
<dbReference type="Gene3D" id="2.60.120.560">
    <property type="entry name" value="Exo-inulinase, domain 1"/>
    <property type="match status" value="1"/>
</dbReference>
<keyword evidence="5 8" id="KW-0378">Hydrolase</keyword>
<evidence type="ECO:0000256" key="4">
    <source>
        <dbReference type="ARBA" id="ARBA00019623"/>
    </source>
</evidence>
<dbReference type="SUPFAM" id="SSF49899">
    <property type="entry name" value="Concanavalin A-like lectins/glucanases"/>
    <property type="match status" value="1"/>
</dbReference>
<keyword evidence="9" id="KW-0963">Cytoplasm</keyword>
<dbReference type="InterPro" id="IPR013320">
    <property type="entry name" value="ConA-like_dom_sf"/>
</dbReference>
<accession>A0A429ZSN0</accession>
<dbReference type="UniPathway" id="UPA00238"/>
<protein>
    <recommendedName>
        <fullName evidence="4 8">Sucrose-6-phosphate hydrolase</fullName>
        <ecNumber evidence="3 8">3.2.1.26</ecNumber>
    </recommendedName>
    <alternativeName>
        <fullName evidence="7 9">Invertase</fullName>
    </alternativeName>
</protein>
<evidence type="ECO:0000256" key="3">
    <source>
        <dbReference type="ARBA" id="ARBA00012758"/>
    </source>
</evidence>
<dbReference type="InterPro" id="IPR023296">
    <property type="entry name" value="Glyco_hydro_beta-prop_sf"/>
</dbReference>
<evidence type="ECO:0000313" key="13">
    <source>
        <dbReference type="Proteomes" id="UP000287857"/>
    </source>
</evidence>
<comment type="pathway">
    <text evidence="1 9">Glycan biosynthesis; sucrose metabolism.</text>
</comment>
<dbReference type="PANTHER" id="PTHR43101:SF1">
    <property type="entry name" value="BETA-FRUCTOSIDASE"/>
    <property type="match status" value="1"/>
</dbReference>
<dbReference type="EMBL" id="NGJS01000023">
    <property type="protein sequence ID" value="RST96732.1"/>
    <property type="molecule type" value="Genomic_DNA"/>
</dbReference>
<dbReference type="InterPro" id="IPR018053">
    <property type="entry name" value="Glyco_hydro_32_AS"/>
</dbReference>
<evidence type="ECO:0000256" key="5">
    <source>
        <dbReference type="ARBA" id="ARBA00022801"/>
    </source>
</evidence>
<dbReference type="SUPFAM" id="SSF75005">
    <property type="entry name" value="Arabinanase/levansucrase/invertase"/>
    <property type="match status" value="1"/>
</dbReference>
<dbReference type="EC" id="3.2.1.26" evidence="3 8"/>
<dbReference type="InterPro" id="IPR013189">
    <property type="entry name" value="Glyco_hydro_32_C"/>
</dbReference>
<dbReference type="SMART" id="SM00640">
    <property type="entry name" value="Glyco_32"/>
    <property type="match status" value="1"/>
</dbReference>
<name>A0A429ZSN0_9ENTE</name>
<dbReference type="Pfam" id="PF08244">
    <property type="entry name" value="Glyco_hydro_32C"/>
    <property type="match status" value="1"/>
</dbReference>
<keyword evidence="9" id="KW-0119">Carbohydrate metabolism</keyword>
<dbReference type="PROSITE" id="PS00609">
    <property type="entry name" value="GLYCOSYL_HYDROL_F32"/>
    <property type="match status" value="1"/>
</dbReference>
<gene>
    <name evidence="12" type="ORF">CBF37_10750</name>
</gene>
<evidence type="ECO:0000256" key="9">
    <source>
        <dbReference type="RuleBase" id="RU365015"/>
    </source>
</evidence>
<dbReference type="PANTHER" id="PTHR43101">
    <property type="entry name" value="BETA-FRUCTOSIDASE"/>
    <property type="match status" value="1"/>
</dbReference>
<dbReference type="Gene3D" id="2.115.10.20">
    <property type="entry name" value="Glycosyl hydrolase domain, family 43"/>
    <property type="match status" value="1"/>
</dbReference>
<feature type="domain" description="Glycosyl hydrolase family 32 N-terminal" evidence="10">
    <location>
        <begin position="37"/>
        <end position="337"/>
    </location>
</feature>
<dbReference type="InterPro" id="IPR013148">
    <property type="entry name" value="Glyco_hydro_32_N"/>
</dbReference>
<evidence type="ECO:0000259" key="10">
    <source>
        <dbReference type="Pfam" id="PF00251"/>
    </source>
</evidence>
<evidence type="ECO:0000256" key="6">
    <source>
        <dbReference type="ARBA" id="ARBA00023295"/>
    </source>
</evidence>
<dbReference type="Pfam" id="PF00251">
    <property type="entry name" value="Glyco_hydro_32N"/>
    <property type="match status" value="1"/>
</dbReference>
<dbReference type="GO" id="GO:0004564">
    <property type="term" value="F:beta-fructofuranosidase activity"/>
    <property type="evidence" value="ECO:0007669"/>
    <property type="project" value="UniProtKB-EC"/>
</dbReference>